<protein>
    <submittedName>
        <fullName evidence="2">Uncharacterized protein</fullName>
    </submittedName>
</protein>
<organism evidence="2 3">
    <name type="scientific">Plutella xylostella</name>
    <name type="common">Diamondback moth</name>
    <name type="synonym">Plutella maculipennis</name>
    <dbReference type="NCBI Taxonomy" id="51655"/>
    <lineage>
        <taxon>Eukaryota</taxon>
        <taxon>Metazoa</taxon>
        <taxon>Ecdysozoa</taxon>
        <taxon>Arthropoda</taxon>
        <taxon>Hexapoda</taxon>
        <taxon>Insecta</taxon>
        <taxon>Pterygota</taxon>
        <taxon>Neoptera</taxon>
        <taxon>Endopterygota</taxon>
        <taxon>Lepidoptera</taxon>
        <taxon>Glossata</taxon>
        <taxon>Ditrysia</taxon>
        <taxon>Yponomeutoidea</taxon>
        <taxon>Plutellidae</taxon>
        <taxon>Plutella</taxon>
    </lineage>
</organism>
<gene>
    <name evidence="2" type="ORF">JYU34_015944</name>
</gene>
<dbReference type="Proteomes" id="UP000823941">
    <property type="component" value="Chromosome 21"/>
</dbReference>
<proteinExistence type="predicted"/>
<evidence type="ECO:0000256" key="1">
    <source>
        <dbReference type="SAM" id="Phobius"/>
    </source>
</evidence>
<keyword evidence="1" id="KW-0812">Transmembrane</keyword>
<reference evidence="2 3" key="1">
    <citation type="submission" date="2021-06" db="EMBL/GenBank/DDBJ databases">
        <title>A haploid diamondback moth (Plutella xylostella L.) genome assembly resolves 31 chromosomes and identifies a diamide resistance mutation.</title>
        <authorList>
            <person name="Ward C.M."/>
            <person name="Perry K.D."/>
            <person name="Baker G."/>
            <person name="Powis K."/>
            <person name="Heckel D.G."/>
            <person name="Baxter S.W."/>
        </authorList>
    </citation>
    <scope>NUCLEOTIDE SEQUENCE [LARGE SCALE GENOMIC DNA]</scope>
    <source>
        <strain evidence="2 3">LV</strain>
        <tissue evidence="2">Single pupa</tissue>
    </source>
</reference>
<keyword evidence="3" id="KW-1185">Reference proteome</keyword>
<dbReference type="EMBL" id="JAHIBW010000021">
    <property type="protein sequence ID" value="KAG7300348.1"/>
    <property type="molecule type" value="Genomic_DNA"/>
</dbReference>
<evidence type="ECO:0000313" key="2">
    <source>
        <dbReference type="EMBL" id="KAG7300348.1"/>
    </source>
</evidence>
<name>A0ABQ7Q655_PLUXY</name>
<keyword evidence="1" id="KW-1133">Transmembrane helix</keyword>
<accession>A0ABQ7Q655</accession>
<keyword evidence="1" id="KW-0472">Membrane</keyword>
<evidence type="ECO:0000313" key="3">
    <source>
        <dbReference type="Proteomes" id="UP000823941"/>
    </source>
</evidence>
<comment type="caution">
    <text evidence="2">The sequence shown here is derived from an EMBL/GenBank/DDBJ whole genome shotgun (WGS) entry which is preliminary data.</text>
</comment>
<sequence>MMILDEVMPRSGDRDDVTAHMKILPGDPSVVIVRPPLFPGVSYFLVVLIVINVMGDKENPRIYRRGLLTTTWKHRRFQNVTSYHLRPDERTVECWQPINSSMQNQGPLPIERIQ</sequence>
<feature type="transmembrane region" description="Helical" evidence="1">
    <location>
        <begin position="37"/>
        <end position="55"/>
    </location>
</feature>